<dbReference type="AlphaFoldDB" id="A0A1M4SV86"/>
<dbReference type="Pfam" id="PF00583">
    <property type="entry name" value="Acetyltransf_1"/>
    <property type="match status" value="1"/>
</dbReference>
<gene>
    <name evidence="6" type="ORF">SAMN02745225_00401</name>
</gene>
<sequence length="179" mass="20492">MKRSALVAEISISPMKKRHLTQVLRIEAKVYPRPWSLGIFLSELNLPESRYYYVAQVRRKVVGYCGLMVAVGEGHITNVAVDPEFWGVKVATRLLLNAFEVAKQSGAKDMTLEVRASNTRAQKLYFRFGFVPVGIRKGYYKENNEDAIVMWSYNIDTEIFEQRLAEIRQGLNEGEVNLD</sequence>
<dbReference type="SUPFAM" id="SSF55729">
    <property type="entry name" value="Acyl-CoA N-acyltransferases (Nat)"/>
    <property type="match status" value="1"/>
</dbReference>
<keyword evidence="3 6" id="KW-0808">Transferase</keyword>
<dbReference type="PANTHER" id="PTHR43420:SF44">
    <property type="entry name" value="ACETYLTRANSFERASE YPEA"/>
    <property type="match status" value="1"/>
</dbReference>
<keyword evidence="2" id="KW-0963">Cytoplasm</keyword>
<dbReference type="InterPro" id="IPR006464">
    <property type="entry name" value="AcTrfase_RimI/Ard1"/>
</dbReference>
<organism evidence="6 7">
    <name type="scientific">Ferrithrix thermotolerans DSM 19514</name>
    <dbReference type="NCBI Taxonomy" id="1121881"/>
    <lineage>
        <taxon>Bacteria</taxon>
        <taxon>Bacillati</taxon>
        <taxon>Actinomycetota</taxon>
        <taxon>Acidimicrobiia</taxon>
        <taxon>Acidimicrobiales</taxon>
        <taxon>Acidimicrobiaceae</taxon>
        <taxon>Ferrithrix</taxon>
    </lineage>
</organism>
<keyword evidence="4" id="KW-0012">Acyltransferase</keyword>
<dbReference type="STRING" id="1121881.SAMN02745225_00401"/>
<dbReference type="CDD" id="cd04301">
    <property type="entry name" value="NAT_SF"/>
    <property type="match status" value="1"/>
</dbReference>
<keyword evidence="6" id="KW-0687">Ribonucleoprotein</keyword>
<keyword evidence="7" id="KW-1185">Reference proteome</keyword>
<dbReference type="PANTHER" id="PTHR43420">
    <property type="entry name" value="ACETYLTRANSFERASE"/>
    <property type="match status" value="1"/>
</dbReference>
<evidence type="ECO:0000259" key="5">
    <source>
        <dbReference type="PROSITE" id="PS51186"/>
    </source>
</evidence>
<dbReference type="EMBL" id="FQUL01000003">
    <property type="protein sequence ID" value="SHE36115.1"/>
    <property type="molecule type" value="Genomic_DNA"/>
</dbReference>
<evidence type="ECO:0000256" key="4">
    <source>
        <dbReference type="ARBA" id="ARBA00023315"/>
    </source>
</evidence>
<proteinExistence type="inferred from homology"/>
<keyword evidence="6" id="KW-0689">Ribosomal protein</keyword>
<evidence type="ECO:0000256" key="1">
    <source>
        <dbReference type="ARBA" id="ARBA00005395"/>
    </source>
</evidence>
<dbReference type="RefSeq" id="WP_072788220.1">
    <property type="nucleotide sequence ID" value="NZ_FQUL01000003.1"/>
</dbReference>
<evidence type="ECO:0000313" key="7">
    <source>
        <dbReference type="Proteomes" id="UP000184295"/>
    </source>
</evidence>
<comment type="similarity">
    <text evidence="1">Belongs to the acetyltransferase family. RimI subfamily.</text>
</comment>
<dbReference type="InterPro" id="IPR016181">
    <property type="entry name" value="Acyl_CoA_acyltransferase"/>
</dbReference>
<protein>
    <submittedName>
        <fullName evidence="6">[SSU ribosomal protein S18P]-alanine acetyltransferase</fullName>
    </submittedName>
</protein>
<dbReference type="NCBIfam" id="TIGR01575">
    <property type="entry name" value="rimI"/>
    <property type="match status" value="1"/>
</dbReference>
<feature type="domain" description="N-acetyltransferase" evidence="5">
    <location>
        <begin position="10"/>
        <end position="155"/>
    </location>
</feature>
<accession>A0A1M4SV86</accession>
<name>A0A1M4SV86_9ACTN</name>
<dbReference type="PROSITE" id="PS51186">
    <property type="entry name" value="GNAT"/>
    <property type="match status" value="1"/>
</dbReference>
<evidence type="ECO:0000256" key="2">
    <source>
        <dbReference type="ARBA" id="ARBA00022490"/>
    </source>
</evidence>
<dbReference type="Proteomes" id="UP000184295">
    <property type="component" value="Unassembled WGS sequence"/>
</dbReference>
<dbReference type="InterPro" id="IPR050680">
    <property type="entry name" value="YpeA/RimI_acetyltransf"/>
</dbReference>
<evidence type="ECO:0000256" key="3">
    <source>
        <dbReference type="ARBA" id="ARBA00022679"/>
    </source>
</evidence>
<reference evidence="7" key="1">
    <citation type="submission" date="2016-11" db="EMBL/GenBank/DDBJ databases">
        <authorList>
            <person name="Varghese N."/>
            <person name="Submissions S."/>
        </authorList>
    </citation>
    <scope>NUCLEOTIDE SEQUENCE [LARGE SCALE GENOMIC DNA]</scope>
    <source>
        <strain evidence="7">DSM 19514</strain>
    </source>
</reference>
<dbReference type="Gene3D" id="3.40.630.30">
    <property type="match status" value="1"/>
</dbReference>
<evidence type="ECO:0000313" key="6">
    <source>
        <dbReference type="EMBL" id="SHE36115.1"/>
    </source>
</evidence>
<dbReference type="GO" id="GO:0005840">
    <property type="term" value="C:ribosome"/>
    <property type="evidence" value="ECO:0007669"/>
    <property type="project" value="UniProtKB-KW"/>
</dbReference>
<dbReference type="GO" id="GO:0008080">
    <property type="term" value="F:N-acetyltransferase activity"/>
    <property type="evidence" value="ECO:0007669"/>
    <property type="project" value="InterPro"/>
</dbReference>
<dbReference type="InterPro" id="IPR000182">
    <property type="entry name" value="GNAT_dom"/>
</dbReference>